<evidence type="ECO:0008006" key="2">
    <source>
        <dbReference type="Google" id="ProtNLM"/>
    </source>
</evidence>
<organism evidence="1">
    <name type="scientific">marine sediment metagenome</name>
    <dbReference type="NCBI Taxonomy" id="412755"/>
    <lineage>
        <taxon>unclassified sequences</taxon>
        <taxon>metagenomes</taxon>
        <taxon>ecological metagenomes</taxon>
    </lineage>
</organism>
<evidence type="ECO:0000313" key="1">
    <source>
        <dbReference type="EMBL" id="KKM68012.1"/>
    </source>
</evidence>
<dbReference type="EMBL" id="LAZR01010247">
    <property type="protein sequence ID" value="KKM68012.1"/>
    <property type="molecule type" value="Genomic_DNA"/>
</dbReference>
<dbReference type="Gene3D" id="3.40.50.150">
    <property type="entry name" value="Vaccinia Virus protein VP39"/>
    <property type="match status" value="1"/>
</dbReference>
<name>A0A0F9MFU3_9ZZZZ</name>
<proteinExistence type="predicted"/>
<dbReference type="SUPFAM" id="SSF53335">
    <property type="entry name" value="S-adenosyl-L-methionine-dependent methyltransferases"/>
    <property type="match status" value="1"/>
</dbReference>
<reference evidence="1" key="1">
    <citation type="journal article" date="2015" name="Nature">
        <title>Complex archaea that bridge the gap between prokaryotes and eukaryotes.</title>
        <authorList>
            <person name="Spang A."/>
            <person name="Saw J.H."/>
            <person name="Jorgensen S.L."/>
            <person name="Zaremba-Niedzwiedzka K."/>
            <person name="Martijn J."/>
            <person name="Lind A.E."/>
            <person name="van Eijk R."/>
            <person name="Schleper C."/>
            <person name="Guy L."/>
            <person name="Ettema T.J."/>
        </authorList>
    </citation>
    <scope>NUCLEOTIDE SEQUENCE</scope>
</reference>
<comment type="caution">
    <text evidence="1">The sequence shown here is derived from an EMBL/GenBank/DDBJ whole genome shotgun (WGS) entry which is preliminary data.</text>
</comment>
<protein>
    <recommendedName>
        <fullName evidence="2">DNA methylase N-4/N-6 domain-containing protein</fullName>
    </recommendedName>
</protein>
<gene>
    <name evidence="1" type="ORF">LCGC14_1465190</name>
</gene>
<accession>A0A0F9MFU3</accession>
<sequence length="200" mass="22719">MDIILTAKVGTNADLFPGILNIFVPKGSVVADVTYGKGVFWRNVEDGRYTLRATDIVTDNIDARKLPYDAGSLDAVVLDPPYMHASGSIKESIAGCYRNNTSTAFKNQAEVRQFYLDAAREAWRVLRPDGILIIKCKDMVEAGKQVWNHVALMSIEGFRCEDLFVLVQQTRPIIDPKWTRQYHARKNHSFFVVLRKRRLT</sequence>
<dbReference type="InterPro" id="IPR029063">
    <property type="entry name" value="SAM-dependent_MTases_sf"/>
</dbReference>
<dbReference type="AlphaFoldDB" id="A0A0F9MFU3"/>